<reference evidence="7 8" key="1">
    <citation type="submission" date="2014-08" db="EMBL/GenBank/DDBJ databases">
        <title>Complete genome of a marine bacteria Jeotgalibacillus malaysiensis.</title>
        <authorList>
            <person name="Yaakop A.S."/>
            <person name="Chan K.-G."/>
            <person name="Goh K.M."/>
        </authorList>
    </citation>
    <scope>NUCLEOTIDE SEQUENCE [LARGE SCALE GENOMIC DNA]</scope>
    <source>
        <strain evidence="7 8">D5</strain>
    </source>
</reference>
<evidence type="ECO:0000256" key="2">
    <source>
        <dbReference type="ARBA" id="ARBA00009773"/>
    </source>
</evidence>
<organism evidence="7 8">
    <name type="scientific">Jeotgalibacillus malaysiensis</name>
    <dbReference type="NCBI Taxonomy" id="1508404"/>
    <lineage>
        <taxon>Bacteria</taxon>
        <taxon>Bacillati</taxon>
        <taxon>Bacillota</taxon>
        <taxon>Bacilli</taxon>
        <taxon>Bacillales</taxon>
        <taxon>Caryophanaceae</taxon>
        <taxon>Jeotgalibacillus</taxon>
    </lineage>
</organism>
<dbReference type="NCBIfam" id="TIGR02872">
    <property type="entry name" value="spore_ytvI"/>
    <property type="match status" value="1"/>
</dbReference>
<evidence type="ECO:0000256" key="4">
    <source>
        <dbReference type="ARBA" id="ARBA00022989"/>
    </source>
</evidence>
<feature type="transmembrane region" description="Helical" evidence="6">
    <location>
        <begin position="315"/>
        <end position="337"/>
    </location>
</feature>
<dbReference type="AlphaFoldDB" id="A0A0B5AQF6"/>
<sequence length="352" mass="39084">MNKLFTKKNVITTFVVIAVLLLIYFILPVSVPLIVALITALILDPLVKLIENKTKFNRKLSVGTVFILFLGTIGFLLYIAVTKLIGQAIQFVENTPDYINELAVWWKSVENDMAVTFAQVPSQVMDQTSAEINNFINDFRTSITNSINAESVTGMITNIPDYLVSFLVYLIALFLIMLDLPAIRKNIYKHLKDQTAEKVRFMTARLSKVIWGFAKAQFLVSLLILAGSLIGLYIIAPEVALVMAIIIWLIDLIPIIGSIVVLAPWAIFQLITGDIEQGTQLAILAVILLVIRRTVEPKVMGTHIGLSPLATLIAMFIGLKIFGILGFIIGPLILIIFNSAKEAGIFKMDFKF</sequence>
<keyword evidence="5 6" id="KW-0472">Membrane</keyword>
<evidence type="ECO:0000313" key="8">
    <source>
        <dbReference type="Proteomes" id="UP000031449"/>
    </source>
</evidence>
<keyword evidence="4 6" id="KW-1133">Transmembrane helix</keyword>
<gene>
    <name evidence="7" type="ORF">JMA_15600</name>
</gene>
<evidence type="ECO:0000313" key="7">
    <source>
        <dbReference type="EMBL" id="AJD90877.1"/>
    </source>
</evidence>
<dbReference type="STRING" id="1508404.JMA_15600"/>
<keyword evidence="8" id="KW-1185">Reference proteome</keyword>
<evidence type="ECO:0000256" key="6">
    <source>
        <dbReference type="SAM" id="Phobius"/>
    </source>
</evidence>
<dbReference type="InterPro" id="IPR014227">
    <property type="entry name" value="YtvI-like"/>
</dbReference>
<feature type="transmembrane region" description="Helical" evidence="6">
    <location>
        <begin position="162"/>
        <end position="183"/>
    </location>
</feature>
<feature type="transmembrane region" description="Helical" evidence="6">
    <location>
        <begin position="241"/>
        <end position="266"/>
    </location>
</feature>
<keyword evidence="3 6" id="KW-0812">Transmembrane</keyword>
<proteinExistence type="inferred from homology"/>
<evidence type="ECO:0000256" key="1">
    <source>
        <dbReference type="ARBA" id="ARBA00004141"/>
    </source>
</evidence>
<dbReference type="PANTHER" id="PTHR21716:SF68">
    <property type="entry name" value="TRANSPORT PROTEIN YTVI-RELATED"/>
    <property type="match status" value="1"/>
</dbReference>
<dbReference type="BioCyc" id="JESP1508404:G14D9-10815-MONOMER"/>
<dbReference type="HOGENOM" id="CLU_031275_4_0_9"/>
<dbReference type="Pfam" id="PF01594">
    <property type="entry name" value="AI-2E_transport"/>
    <property type="match status" value="1"/>
</dbReference>
<protein>
    <recommendedName>
        <fullName evidence="9">Sporulation integral membrane protein YtvI</fullName>
    </recommendedName>
</protein>
<feature type="transmembrane region" description="Helical" evidence="6">
    <location>
        <begin position="62"/>
        <end position="81"/>
    </location>
</feature>
<dbReference type="OrthoDB" id="9774361at2"/>
<comment type="similarity">
    <text evidence="2">Belongs to the autoinducer-2 exporter (AI-2E) (TC 2.A.86) family.</text>
</comment>
<dbReference type="InterPro" id="IPR002549">
    <property type="entry name" value="AI-2E-like"/>
</dbReference>
<feature type="transmembrane region" description="Helical" evidence="6">
    <location>
        <begin position="209"/>
        <end position="235"/>
    </location>
</feature>
<comment type="subcellular location">
    <subcellularLocation>
        <location evidence="1">Membrane</location>
        <topology evidence="1">Multi-pass membrane protein</topology>
    </subcellularLocation>
</comment>
<evidence type="ECO:0008006" key="9">
    <source>
        <dbReference type="Google" id="ProtNLM"/>
    </source>
</evidence>
<dbReference type="PANTHER" id="PTHR21716">
    <property type="entry name" value="TRANSMEMBRANE PROTEIN"/>
    <property type="match status" value="1"/>
</dbReference>
<dbReference type="KEGG" id="jeo:JMA_15600"/>
<dbReference type="GO" id="GO:0055085">
    <property type="term" value="P:transmembrane transport"/>
    <property type="evidence" value="ECO:0007669"/>
    <property type="project" value="TreeGrafter"/>
</dbReference>
<evidence type="ECO:0000256" key="3">
    <source>
        <dbReference type="ARBA" id="ARBA00022692"/>
    </source>
</evidence>
<feature type="transmembrane region" description="Helical" evidence="6">
    <location>
        <begin position="278"/>
        <end position="295"/>
    </location>
</feature>
<dbReference type="EMBL" id="CP009416">
    <property type="protein sequence ID" value="AJD90877.1"/>
    <property type="molecule type" value="Genomic_DNA"/>
</dbReference>
<accession>A0A0B5AQF6</accession>
<evidence type="ECO:0000256" key="5">
    <source>
        <dbReference type="ARBA" id="ARBA00023136"/>
    </source>
</evidence>
<dbReference type="Proteomes" id="UP000031449">
    <property type="component" value="Chromosome"/>
</dbReference>
<name>A0A0B5AQF6_9BACL</name>
<dbReference type="GO" id="GO:0016020">
    <property type="term" value="C:membrane"/>
    <property type="evidence" value="ECO:0007669"/>
    <property type="project" value="UniProtKB-SubCell"/>
</dbReference>